<protein>
    <submittedName>
        <fullName evidence="1">Uncharacterized protein</fullName>
    </submittedName>
</protein>
<evidence type="ECO:0000313" key="1">
    <source>
        <dbReference type="EMBL" id="ADN14429.1"/>
    </source>
</evidence>
<accession>E0UGU8</accession>
<keyword evidence="2" id="KW-1185">Reference proteome</keyword>
<dbReference type="SUPFAM" id="SSF53448">
    <property type="entry name" value="Nucleotide-diphospho-sugar transferases"/>
    <property type="match status" value="1"/>
</dbReference>
<dbReference type="AlphaFoldDB" id="E0UGU8"/>
<reference evidence="2" key="1">
    <citation type="journal article" date="2011" name="MBio">
        <title>Novel metabolic attributes of the genus Cyanothece, comprising a group of unicellular nitrogen-fixing Cyanobacteria.</title>
        <authorList>
            <person name="Bandyopadhyay A."/>
            <person name="Elvitigala T."/>
            <person name="Welsh E."/>
            <person name="Stockel J."/>
            <person name="Liberton M."/>
            <person name="Min H."/>
            <person name="Sherman L.A."/>
            <person name="Pakrasi H.B."/>
        </authorList>
    </citation>
    <scope>NUCLEOTIDE SEQUENCE [LARGE SCALE GENOMIC DNA]</scope>
    <source>
        <strain evidence="2">PCC 7822</strain>
    </source>
</reference>
<dbReference type="HOGENOM" id="CLU_885010_0_0_3"/>
<evidence type="ECO:0000313" key="2">
    <source>
        <dbReference type="Proteomes" id="UP000008206"/>
    </source>
</evidence>
<gene>
    <name evidence="1" type="ordered locus">Cyan7822_2455</name>
</gene>
<name>E0UGU8_GLOV7</name>
<dbReference type="Proteomes" id="UP000008206">
    <property type="component" value="Chromosome"/>
</dbReference>
<dbReference type="OrthoDB" id="5379371at2"/>
<dbReference type="EMBL" id="CP002198">
    <property type="protein sequence ID" value="ADN14429.1"/>
    <property type="molecule type" value="Genomic_DNA"/>
</dbReference>
<proteinExistence type="predicted"/>
<dbReference type="InterPro" id="IPR029044">
    <property type="entry name" value="Nucleotide-diphossugar_trans"/>
</dbReference>
<sequence length="313" mass="36816">MNFPTCSLWIFVARTDVAFMMHTIPHILRMSHFPFEERVLAIDTAPLSGDKLLRPGIGTMEELRTLTQKLLEAKVIDRVVDFNYDPSYRQRIFNKHFGSPLRATHNYKGYPILGSIFKIEECKSDYMVHFDSDMMMYQQPDFSWIKEGIELMDKHSKIMFVRPLAGPPTADGTIFQKASYQLHPDGFYQFKFFGSRLYLINRKRFEQLLPLPIIWRSYRQSFLNRFPLFIKNYLNIYAGKGKLESWEIMVSKKLEQTDYIRATLTNPKAWTLHPIDRSPAFIKALPHIIEKIEAGEFPSEQAGHYDLIPQLWY</sequence>
<organism evidence="1 2">
    <name type="scientific">Gloeothece verrucosa (strain PCC 7822)</name>
    <name type="common">Cyanothece sp. (strain PCC 7822)</name>
    <dbReference type="NCBI Taxonomy" id="497965"/>
    <lineage>
        <taxon>Bacteria</taxon>
        <taxon>Bacillati</taxon>
        <taxon>Cyanobacteriota</taxon>
        <taxon>Cyanophyceae</taxon>
        <taxon>Oscillatoriophycideae</taxon>
        <taxon>Chroococcales</taxon>
        <taxon>Aphanothecaceae</taxon>
        <taxon>Gloeothece</taxon>
        <taxon>Gloeothece verrucosa</taxon>
    </lineage>
</organism>
<dbReference type="RefSeq" id="WP_013322534.1">
    <property type="nucleotide sequence ID" value="NC_014501.1"/>
</dbReference>
<dbReference type="eggNOG" id="COG1216">
    <property type="taxonomic scope" value="Bacteria"/>
</dbReference>
<dbReference type="KEGG" id="cyj:Cyan7822_2455"/>